<dbReference type="Pfam" id="PF00831">
    <property type="entry name" value="Ribosomal_L29"/>
    <property type="match status" value="1"/>
</dbReference>
<accession>A0A410P3L8</accession>
<dbReference type="SUPFAM" id="SSF46561">
    <property type="entry name" value="Ribosomal protein L29 (L29p)"/>
    <property type="match status" value="1"/>
</dbReference>
<evidence type="ECO:0000256" key="3">
    <source>
        <dbReference type="ARBA" id="ARBA00023274"/>
    </source>
</evidence>
<evidence type="ECO:0000256" key="4">
    <source>
        <dbReference type="ARBA" id="ARBA00035204"/>
    </source>
</evidence>
<dbReference type="Proteomes" id="UP000287243">
    <property type="component" value="Chromosome"/>
</dbReference>
<dbReference type="GO" id="GO:1990904">
    <property type="term" value="C:ribonucleoprotein complex"/>
    <property type="evidence" value="ECO:0007669"/>
    <property type="project" value="UniProtKB-KW"/>
</dbReference>
<sequence>MKIAELRNLSREDLSVKLVSLKEELGRLAYGKTIGQVDKPHKFKELRRAIAQIQTLLNETQANAKKE</sequence>
<proteinExistence type="inferred from homology"/>
<name>A0A410P3L8_VELA1</name>
<dbReference type="HAMAP" id="MF_00374">
    <property type="entry name" value="Ribosomal_uL29"/>
    <property type="match status" value="1"/>
</dbReference>
<dbReference type="GO" id="GO:0003735">
    <property type="term" value="F:structural constituent of ribosome"/>
    <property type="evidence" value="ECO:0007669"/>
    <property type="project" value="InterPro"/>
</dbReference>
<dbReference type="OrthoDB" id="9815192at2"/>
<dbReference type="AlphaFoldDB" id="A0A410P3L8"/>
<keyword evidence="2 5" id="KW-0689">Ribosomal protein</keyword>
<dbReference type="GO" id="GO:0005840">
    <property type="term" value="C:ribosome"/>
    <property type="evidence" value="ECO:0007669"/>
    <property type="project" value="UniProtKB-KW"/>
</dbReference>
<dbReference type="InterPro" id="IPR018254">
    <property type="entry name" value="Ribosomal_uL29_CS"/>
</dbReference>
<comment type="similarity">
    <text evidence="1 5">Belongs to the universal ribosomal protein uL29 family.</text>
</comment>
<gene>
    <name evidence="5" type="primary">rpmC</name>
    <name evidence="6" type="ORF">BU251_03130</name>
</gene>
<dbReference type="InterPro" id="IPR036049">
    <property type="entry name" value="Ribosomal_uL29_sf"/>
</dbReference>
<evidence type="ECO:0000256" key="1">
    <source>
        <dbReference type="ARBA" id="ARBA00009254"/>
    </source>
</evidence>
<reference evidence="6 7" key="1">
    <citation type="submission" date="2017-01" db="EMBL/GenBank/DDBJ databases">
        <title>First insights into the biology of 'candidatus Vampirococcus archaeovorus'.</title>
        <authorList>
            <person name="Kizina J."/>
            <person name="Jordan S."/>
            <person name="Stueber K."/>
            <person name="Reinhardt R."/>
            <person name="Harder J."/>
        </authorList>
    </citation>
    <scope>NUCLEOTIDE SEQUENCE [LARGE SCALE GENOMIC DNA]</scope>
    <source>
        <strain evidence="6 7">LiM</strain>
    </source>
</reference>
<evidence type="ECO:0000313" key="6">
    <source>
        <dbReference type="EMBL" id="QAT16795.1"/>
    </source>
</evidence>
<keyword evidence="7" id="KW-1185">Reference proteome</keyword>
<dbReference type="GO" id="GO:0006412">
    <property type="term" value="P:translation"/>
    <property type="evidence" value="ECO:0007669"/>
    <property type="project" value="UniProtKB-UniRule"/>
</dbReference>
<dbReference type="RefSeq" id="WP_128699434.1">
    <property type="nucleotide sequence ID" value="NZ_CP019384.1"/>
</dbReference>
<dbReference type="EMBL" id="CP019384">
    <property type="protein sequence ID" value="QAT16795.1"/>
    <property type="molecule type" value="Genomic_DNA"/>
</dbReference>
<evidence type="ECO:0000256" key="2">
    <source>
        <dbReference type="ARBA" id="ARBA00022980"/>
    </source>
</evidence>
<protein>
    <recommendedName>
        <fullName evidence="4 5">Large ribosomal subunit protein uL29</fullName>
    </recommendedName>
</protein>
<evidence type="ECO:0000256" key="5">
    <source>
        <dbReference type="HAMAP-Rule" id="MF_00374"/>
    </source>
</evidence>
<dbReference type="PROSITE" id="PS00579">
    <property type="entry name" value="RIBOSOMAL_L29"/>
    <property type="match status" value="1"/>
</dbReference>
<evidence type="ECO:0000313" key="7">
    <source>
        <dbReference type="Proteomes" id="UP000287243"/>
    </source>
</evidence>
<keyword evidence="3 5" id="KW-0687">Ribonucleoprotein</keyword>
<dbReference type="Gene3D" id="1.10.287.310">
    <property type="match status" value="1"/>
</dbReference>
<dbReference type="InterPro" id="IPR001854">
    <property type="entry name" value="Ribosomal_uL29"/>
</dbReference>
<dbReference type="KEGG" id="vai:BU251_03130"/>
<dbReference type="NCBIfam" id="TIGR00012">
    <property type="entry name" value="L29"/>
    <property type="match status" value="1"/>
</dbReference>
<dbReference type="CDD" id="cd00427">
    <property type="entry name" value="Ribosomal_L29_HIP"/>
    <property type="match status" value="1"/>
</dbReference>
<organism evidence="6 7">
    <name type="scientific">Velamenicoccus archaeovorus</name>
    <dbReference type="NCBI Taxonomy" id="1930593"/>
    <lineage>
        <taxon>Bacteria</taxon>
        <taxon>Pseudomonadati</taxon>
        <taxon>Candidatus Omnitrophota</taxon>
        <taxon>Candidatus Velamenicoccus</taxon>
    </lineage>
</organism>